<dbReference type="AlphaFoldDB" id="A0A3D3R2B0"/>
<feature type="region of interest" description="Disordered" evidence="1">
    <location>
        <begin position="553"/>
        <end position="643"/>
    </location>
</feature>
<evidence type="ECO:0000256" key="1">
    <source>
        <dbReference type="SAM" id="MobiDB-lite"/>
    </source>
</evidence>
<evidence type="ECO:0000313" key="4">
    <source>
        <dbReference type="Proteomes" id="UP000263642"/>
    </source>
</evidence>
<accession>A0A3D3R2B0</accession>
<proteinExistence type="predicted"/>
<dbReference type="SUPFAM" id="SSF48452">
    <property type="entry name" value="TPR-like"/>
    <property type="match status" value="1"/>
</dbReference>
<evidence type="ECO:0000256" key="2">
    <source>
        <dbReference type="SAM" id="SignalP"/>
    </source>
</evidence>
<dbReference type="EMBL" id="DQAY01000022">
    <property type="protein sequence ID" value="HCO22107.1"/>
    <property type="molecule type" value="Genomic_DNA"/>
</dbReference>
<gene>
    <name evidence="3" type="ORF">DIT97_03225</name>
</gene>
<feature type="compositionally biased region" description="Low complexity" evidence="1">
    <location>
        <begin position="565"/>
        <end position="579"/>
    </location>
</feature>
<dbReference type="Proteomes" id="UP000263642">
    <property type="component" value="Unassembled WGS sequence"/>
</dbReference>
<name>A0A3D3R2B0_9PLAN</name>
<sequence>MPTRFRSATIRLLVALMLCGPALDLLHAQEARKEPDPTAGKTAIALNYCRASFYRIKKSGTKEVMFEEREKILNNLNLNGIGDEKVVKLYSAVLDEIGQVEIAEKEREYFKNKHKYHARQKVATNALALTTDVLTLQFGSAIRNGANSWWDYRNVEAQKDLDVWKVDKERMEAVISRSTLFLDTFWKLAQEKHIPDDWLIRDDDLETLDQAMQEQNPRVRLRILKRLERFMSHYPPYWYYVARTQQAQGQLFAASHTYTELANLGDGYFRRDDMLASGTANLAGIRDYLGQPDAAKMALKSQTYSSDVWEANLLCSRILQKYQQHDEAEEAILRNLDVDLETNQSSVALLSLYYATNDKTKMMAQLNQPKIVQAVPVPTLIQCAMFLGAERMPPVAASQIASSLYVYPQLHFGADDLVIASTGNWHLHMSNAELIMANKTYTRPRLAAGNNEVQARFERVAEFGNPFGTMNVAYSQPRLRLKYPDGSSLELKLSSAPQDRNQPDSGNLLTALKAPTGQHYRVVGAEIQGQTIAFNRNAIEDDGRRIVRQPLNSPAEAPQMSQSLPQPQIKPEQQQLQAQSAPKLPTLAVPDLSTPDLPAIPSSPPPIPALSFDLEADEVPAVQKKNKGTVVSFPAPPEETNVP</sequence>
<comment type="caution">
    <text evidence="3">The sequence shown here is derived from an EMBL/GenBank/DDBJ whole genome shotgun (WGS) entry which is preliminary data.</text>
</comment>
<evidence type="ECO:0000313" key="3">
    <source>
        <dbReference type="EMBL" id="HCO22107.1"/>
    </source>
</evidence>
<keyword evidence="2" id="KW-0732">Signal</keyword>
<protein>
    <recommendedName>
        <fullName evidence="5">Tetratricopeptide repeat protein</fullName>
    </recommendedName>
</protein>
<organism evidence="3 4">
    <name type="scientific">Gimesia maris</name>
    <dbReference type="NCBI Taxonomy" id="122"/>
    <lineage>
        <taxon>Bacteria</taxon>
        <taxon>Pseudomonadati</taxon>
        <taxon>Planctomycetota</taxon>
        <taxon>Planctomycetia</taxon>
        <taxon>Planctomycetales</taxon>
        <taxon>Planctomycetaceae</taxon>
        <taxon>Gimesia</taxon>
    </lineage>
</organism>
<evidence type="ECO:0008006" key="5">
    <source>
        <dbReference type="Google" id="ProtNLM"/>
    </source>
</evidence>
<feature type="signal peptide" evidence="2">
    <location>
        <begin position="1"/>
        <end position="27"/>
    </location>
</feature>
<feature type="chain" id="PRO_5017660744" description="Tetratricopeptide repeat protein" evidence="2">
    <location>
        <begin position="28"/>
        <end position="643"/>
    </location>
</feature>
<reference evidence="3 4" key="1">
    <citation type="journal article" date="2018" name="Nat. Biotechnol.">
        <title>A standardized bacterial taxonomy based on genome phylogeny substantially revises the tree of life.</title>
        <authorList>
            <person name="Parks D.H."/>
            <person name="Chuvochina M."/>
            <person name="Waite D.W."/>
            <person name="Rinke C."/>
            <person name="Skarshewski A."/>
            <person name="Chaumeil P.A."/>
            <person name="Hugenholtz P."/>
        </authorList>
    </citation>
    <scope>NUCLEOTIDE SEQUENCE [LARGE SCALE GENOMIC DNA]</scope>
    <source>
        <strain evidence="3">UBA9375</strain>
    </source>
</reference>
<dbReference type="InterPro" id="IPR011990">
    <property type="entry name" value="TPR-like_helical_dom_sf"/>
</dbReference>